<dbReference type="AlphaFoldDB" id="C0P2Q2"/>
<name>C0P2Q2_MAIZE</name>
<sequence length="90" mass="10445">MSTWWVKSTRRRSLPGRSMSPRNNRTTTRTRLPSLSSRSSSFWFPWQSWAWLLPLGCTPSRSLLSFVAHLPLPPSRLYESNLSNKLARVL</sequence>
<dbReference type="EMBL" id="BT062571">
    <property type="protein sequence ID" value="ACN27268.1"/>
    <property type="molecule type" value="mRNA"/>
</dbReference>
<evidence type="ECO:0000313" key="2">
    <source>
        <dbReference type="EMBL" id="ACN27268.1"/>
    </source>
</evidence>
<proteinExistence type="evidence at transcript level"/>
<evidence type="ECO:0000256" key="1">
    <source>
        <dbReference type="SAM" id="MobiDB-lite"/>
    </source>
</evidence>
<protein>
    <submittedName>
        <fullName evidence="2">Uncharacterized protein</fullName>
    </submittedName>
</protein>
<feature type="region of interest" description="Disordered" evidence="1">
    <location>
        <begin position="1"/>
        <end position="39"/>
    </location>
</feature>
<organism evidence="2">
    <name type="scientific">Zea mays</name>
    <name type="common">Maize</name>
    <dbReference type="NCBI Taxonomy" id="4577"/>
    <lineage>
        <taxon>Eukaryota</taxon>
        <taxon>Viridiplantae</taxon>
        <taxon>Streptophyta</taxon>
        <taxon>Embryophyta</taxon>
        <taxon>Tracheophyta</taxon>
        <taxon>Spermatophyta</taxon>
        <taxon>Magnoliopsida</taxon>
        <taxon>Liliopsida</taxon>
        <taxon>Poales</taxon>
        <taxon>Poaceae</taxon>
        <taxon>PACMAD clade</taxon>
        <taxon>Panicoideae</taxon>
        <taxon>Andropogonodae</taxon>
        <taxon>Andropogoneae</taxon>
        <taxon>Tripsacinae</taxon>
        <taxon>Zea</taxon>
    </lineage>
</organism>
<reference evidence="2" key="1">
    <citation type="journal article" date="2009" name="PLoS Genet.">
        <title>Sequencing, mapping, and analysis of 27,455 maize full-length cDNAs.</title>
        <authorList>
            <person name="Soderlund C."/>
            <person name="Descour A."/>
            <person name="Kudrna D."/>
            <person name="Bomhoff M."/>
            <person name="Boyd L."/>
            <person name="Currie J."/>
            <person name="Angelova A."/>
            <person name="Collura K."/>
            <person name="Wissotski M."/>
            <person name="Ashley E."/>
            <person name="Morrow D."/>
            <person name="Fernandes J."/>
            <person name="Walbot V."/>
            <person name="Yu Y."/>
        </authorList>
    </citation>
    <scope>NUCLEOTIDE SEQUENCE</scope>
    <source>
        <strain evidence="2">B73</strain>
    </source>
</reference>
<feature type="compositionally biased region" description="Low complexity" evidence="1">
    <location>
        <begin position="17"/>
        <end position="39"/>
    </location>
</feature>
<accession>C0P2Q2</accession>